<dbReference type="AlphaFoldDB" id="A0A4V6A136"/>
<keyword evidence="1" id="KW-0732">Signal</keyword>
<evidence type="ECO:0000313" key="2">
    <source>
        <dbReference type="EMBL" id="TKR73745.1"/>
    </source>
</evidence>
<dbReference type="EMBL" id="AZBU02000006">
    <property type="protein sequence ID" value="TKR73745.1"/>
    <property type="molecule type" value="Genomic_DNA"/>
</dbReference>
<proteinExistence type="predicted"/>
<reference evidence="2 3" key="1">
    <citation type="journal article" date="2015" name="Genome Biol.">
        <title>Comparative genomics of Steinernema reveals deeply conserved gene regulatory networks.</title>
        <authorList>
            <person name="Dillman A.R."/>
            <person name="Macchietto M."/>
            <person name="Porter C.F."/>
            <person name="Rogers A."/>
            <person name="Williams B."/>
            <person name="Antoshechkin I."/>
            <person name="Lee M.M."/>
            <person name="Goodwin Z."/>
            <person name="Lu X."/>
            <person name="Lewis E.E."/>
            <person name="Goodrich-Blair H."/>
            <person name="Stock S.P."/>
            <person name="Adams B.J."/>
            <person name="Sternberg P.W."/>
            <person name="Mortazavi A."/>
        </authorList>
    </citation>
    <scope>NUCLEOTIDE SEQUENCE [LARGE SCALE GENOMIC DNA]</scope>
    <source>
        <strain evidence="2 3">ALL</strain>
    </source>
</reference>
<reference evidence="2 3" key="2">
    <citation type="journal article" date="2019" name="G3 (Bethesda)">
        <title>Hybrid Assembly of the Genome of the Entomopathogenic Nematode Steinernema carpocapsae Identifies the X-Chromosome.</title>
        <authorList>
            <person name="Serra L."/>
            <person name="Macchietto M."/>
            <person name="Macias-Munoz A."/>
            <person name="McGill C.J."/>
            <person name="Rodriguez I.M."/>
            <person name="Rodriguez B."/>
            <person name="Murad R."/>
            <person name="Mortazavi A."/>
        </authorList>
    </citation>
    <scope>NUCLEOTIDE SEQUENCE [LARGE SCALE GENOMIC DNA]</scope>
    <source>
        <strain evidence="2 3">ALL</strain>
    </source>
</reference>
<protein>
    <submittedName>
        <fullName evidence="2">Uncharacterized protein</fullName>
    </submittedName>
</protein>
<accession>A0A4V6A136</accession>
<organism evidence="2 3">
    <name type="scientific">Steinernema carpocapsae</name>
    <name type="common">Entomopathogenic nematode</name>
    <dbReference type="NCBI Taxonomy" id="34508"/>
    <lineage>
        <taxon>Eukaryota</taxon>
        <taxon>Metazoa</taxon>
        <taxon>Ecdysozoa</taxon>
        <taxon>Nematoda</taxon>
        <taxon>Chromadorea</taxon>
        <taxon>Rhabditida</taxon>
        <taxon>Tylenchina</taxon>
        <taxon>Panagrolaimomorpha</taxon>
        <taxon>Strongyloidoidea</taxon>
        <taxon>Steinernematidae</taxon>
        <taxon>Steinernema</taxon>
    </lineage>
</organism>
<keyword evidence="3" id="KW-1185">Reference proteome</keyword>
<evidence type="ECO:0000313" key="3">
    <source>
        <dbReference type="Proteomes" id="UP000298663"/>
    </source>
</evidence>
<dbReference type="Proteomes" id="UP000298663">
    <property type="component" value="Unassembled WGS sequence"/>
</dbReference>
<feature type="signal peptide" evidence="1">
    <location>
        <begin position="1"/>
        <end position="21"/>
    </location>
</feature>
<gene>
    <name evidence="2" type="ORF">L596_021021</name>
</gene>
<feature type="chain" id="PRO_5020922114" evidence="1">
    <location>
        <begin position="22"/>
        <end position="76"/>
    </location>
</feature>
<sequence>MVSVSCLLVVLLGSFLTLANCQLFYWGAALGHQDFATKNRDQLEDVGNNVELIKQERMRIGPGPQIRKMLRLHMPF</sequence>
<comment type="caution">
    <text evidence="2">The sequence shown here is derived from an EMBL/GenBank/DDBJ whole genome shotgun (WGS) entry which is preliminary data.</text>
</comment>
<name>A0A4V6A136_STECR</name>
<evidence type="ECO:0000256" key="1">
    <source>
        <dbReference type="SAM" id="SignalP"/>
    </source>
</evidence>